<protein>
    <submittedName>
        <fullName evidence="1">Uncharacterized protein</fullName>
    </submittedName>
</protein>
<name>A0A8J2PSB0_9HEXA</name>
<accession>A0A8J2PSB0</accession>
<proteinExistence type="predicted"/>
<dbReference type="EMBL" id="CAJVCH010562548">
    <property type="protein sequence ID" value="CAG7831899.1"/>
    <property type="molecule type" value="Genomic_DNA"/>
</dbReference>
<sequence>NISAALENPDLAQLTFEHTVPAIFESFPQETSQVTIPVESHSQVTLENTNAKPTLHPGKLKPNDTFTNSNITAALENPNLAQLTIEHTVPVLVQGP</sequence>
<reference evidence="1" key="1">
    <citation type="submission" date="2021-06" db="EMBL/GenBank/DDBJ databases">
        <authorList>
            <person name="Hodson N. C."/>
            <person name="Mongue J. A."/>
            <person name="Jaron S. K."/>
        </authorList>
    </citation>
    <scope>NUCLEOTIDE SEQUENCE</scope>
</reference>
<dbReference type="Proteomes" id="UP000708208">
    <property type="component" value="Unassembled WGS sequence"/>
</dbReference>
<gene>
    <name evidence="1" type="ORF">AFUS01_LOCUS41618</name>
</gene>
<evidence type="ECO:0000313" key="1">
    <source>
        <dbReference type="EMBL" id="CAG7831899.1"/>
    </source>
</evidence>
<dbReference type="AlphaFoldDB" id="A0A8J2PSB0"/>
<organism evidence="1 2">
    <name type="scientific">Allacma fusca</name>
    <dbReference type="NCBI Taxonomy" id="39272"/>
    <lineage>
        <taxon>Eukaryota</taxon>
        <taxon>Metazoa</taxon>
        <taxon>Ecdysozoa</taxon>
        <taxon>Arthropoda</taxon>
        <taxon>Hexapoda</taxon>
        <taxon>Collembola</taxon>
        <taxon>Symphypleona</taxon>
        <taxon>Sminthuridae</taxon>
        <taxon>Allacma</taxon>
    </lineage>
</organism>
<feature type="non-terminal residue" evidence="1">
    <location>
        <position position="1"/>
    </location>
</feature>
<feature type="non-terminal residue" evidence="1">
    <location>
        <position position="96"/>
    </location>
</feature>
<comment type="caution">
    <text evidence="1">The sequence shown here is derived from an EMBL/GenBank/DDBJ whole genome shotgun (WGS) entry which is preliminary data.</text>
</comment>
<keyword evidence="2" id="KW-1185">Reference proteome</keyword>
<evidence type="ECO:0000313" key="2">
    <source>
        <dbReference type="Proteomes" id="UP000708208"/>
    </source>
</evidence>